<comment type="caution">
    <text evidence="1">The sequence shown here is derived from an EMBL/GenBank/DDBJ whole genome shotgun (WGS) entry which is preliminary data.</text>
</comment>
<name>A0A2I1L6U7_9LACT</name>
<sequence>MRQKARPLELKVERILNKNSSTFSEEDACLAPRAGLKKSATSAPKSKIAGRKRRKNSQREFVAIF</sequence>
<organism evidence="1 2">
    <name type="scientific">Aerococcus urinae</name>
    <dbReference type="NCBI Taxonomy" id="1376"/>
    <lineage>
        <taxon>Bacteria</taxon>
        <taxon>Bacillati</taxon>
        <taxon>Bacillota</taxon>
        <taxon>Bacilli</taxon>
        <taxon>Lactobacillales</taxon>
        <taxon>Aerococcaceae</taxon>
        <taxon>Aerococcus</taxon>
    </lineage>
</organism>
<dbReference type="AlphaFoldDB" id="A0A2I1L6U7"/>
<evidence type="ECO:0000313" key="1">
    <source>
        <dbReference type="EMBL" id="RAV81386.1"/>
    </source>
</evidence>
<evidence type="ECO:0000313" key="2">
    <source>
        <dbReference type="Proteomes" id="UP000251923"/>
    </source>
</evidence>
<dbReference type="EMBL" id="QMHM01000001">
    <property type="protein sequence ID" value="RAV81386.1"/>
    <property type="molecule type" value="Genomic_DNA"/>
</dbReference>
<gene>
    <name evidence="1" type="ORF">DBT54_00500</name>
</gene>
<proteinExistence type="predicted"/>
<reference evidence="1 2" key="1">
    <citation type="submission" date="2018-04" db="EMBL/GenBank/DDBJ databases">
        <title>Aerococcus urinae genomes.</title>
        <authorList>
            <person name="Hilt E."/>
            <person name="Gilbert N.M."/>
            <person name="Thomas-White K."/>
            <person name="Putonti C."/>
            <person name="Lewis A.L."/>
            <person name="Visck K.L."/>
            <person name="Wolfe A.J."/>
        </authorList>
    </citation>
    <scope>NUCLEOTIDE SEQUENCE [LARGE SCALE GENOMIC DNA]</scope>
    <source>
        <strain evidence="1 2">UMB7480</strain>
    </source>
</reference>
<accession>A0A2I1L6U7</accession>
<protein>
    <submittedName>
        <fullName evidence="1">Uncharacterized protein</fullName>
    </submittedName>
</protein>
<dbReference type="Proteomes" id="UP000251923">
    <property type="component" value="Unassembled WGS sequence"/>
</dbReference>